<dbReference type="RefSeq" id="WP_136902557.1">
    <property type="nucleotide sequence ID" value="NZ_SUME01000007.1"/>
</dbReference>
<reference evidence="2 3" key="1">
    <citation type="submission" date="2019-04" db="EMBL/GenBank/DDBJ databases">
        <title>Sphingobacterium olei sp. nov., isolated from oil-contaminated soil.</title>
        <authorList>
            <person name="Liu B."/>
        </authorList>
    </citation>
    <scope>NUCLEOTIDE SEQUENCE [LARGE SCALE GENOMIC DNA]</scope>
    <source>
        <strain evidence="2 3">HAL-9</strain>
    </source>
</reference>
<comment type="caution">
    <text evidence="2">The sequence shown here is derived from an EMBL/GenBank/DDBJ whole genome shotgun (WGS) entry which is preliminary data.</text>
</comment>
<name>A0A4U0NHR8_9SPHI</name>
<dbReference type="AlphaFoldDB" id="A0A4U0NHR8"/>
<evidence type="ECO:0000313" key="2">
    <source>
        <dbReference type="EMBL" id="TJZ53767.1"/>
    </source>
</evidence>
<evidence type="ECO:0000313" key="3">
    <source>
        <dbReference type="Proteomes" id="UP000306808"/>
    </source>
</evidence>
<dbReference type="PROSITE" id="PS51257">
    <property type="entry name" value="PROKAR_LIPOPROTEIN"/>
    <property type="match status" value="1"/>
</dbReference>
<dbReference type="Pfam" id="PF14135">
    <property type="entry name" value="DUF4302"/>
    <property type="match status" value="1"/>
</dbReference>
<accession>A0A4U0NHR8</accession>
<protein>
    <submittedName>
        <fullName evidence="2">DUF4302 domain-containing protein</fullName>
    </submittedName>
</protein>
<gene>
    <name evidence="2" type="ORF">FAZ15_17230</name>
</gene>
<keyword evidence="3" id="KW-1185">Reference proteome</keyword>
<feature type="signal peptide" evidence="1">
    <location>
        <begin position="1"/>
        <end position="19"/>
    </location>
</feature>
<dbReference type="InterPro" id="IPR025396">
    <property type="entry name" value="DUF4302"/>
</dbReference>
<evidence type="ECO:0000256" key="1">
    <source>
        <dbReference type="SAM" id="SignalP"/>
    </source>
</evidence>
<proteinExistence type="predicted"/>
<dbReference type="EMBL" id="SUME01000007">
    <property type="protein sequence ID" value="TJZ53767.1"/>
    <property type="molecule type" value="Genomic_DNA"/>
</dbReference>
<feature type="chain" id="PRO_5020512592" evidence="1">
    <location>
        <begin position="20"/>
        <end position="338"/>
    </location>
</feature>
<keyword evidence="1" id="KW-0732">Signal</keyword>
<sequence length="338" mass="37749">MRKILYHLFFFVGSIVLLASCEKDNITNAYFEDNTERQEKVAKEAKEMLASAENGWVMMVKTGLNSDVYTPIVLKFDTVTNRLYVKTVYGETADTESYFRITTGTGAPQLIFTTGSIMSSLYRVGAQASDITDHIYNIVGVSSDTVAIQCYRSGNVYAKEGGVIYKMFKRPVDWKWADGENYFDFNASGFGTNVLGTASRVQLEYVNSPEKNRTIASGFSAVAAANLSTMRNGFAFQISRNIGTGGFAPTNYVFFRFPYLTTNYDGAPIFANNALSFLPQPAGYTNNVTYMTYFINTFNFHYLVCKSVVRTGNNVKMEFEAYDKAGKVIVKATYDNLL</sequence>
<dbReference type="OrthoDB" id="702790at2"/>
<dbReference type="Proteomes" id="UP000306808">
    <property type="component" value="Unassembled WGS sequence"/>
</dbReference>
<organism evidence="2 3">
    <name type="scientific">Sphingobacterium olei</name>
    <dbReference type="NCBI Taxonomy" id="2571155"/>
    <lineage>
        <taxon>Bacteria</taxon>
        <taxon>Pseudomonadati</taxon>
        <taxon>Bacteroidota</taxon>
        <taxon>Sphingobacteriia</taxon>
        <taxon>Sphingobacteriales</taxon>
        <taxon>Sphingobacteriaceae</taxon>
        <taxon>Sphingobacterium</taxon>
    </lineage>
</organism>